<keyword evidence="3 8" id="KW-0812">Transmembrane</keyword>
<feature type="compositionally biased region" description="Polar residues" evidence="7">
    <location>
        <begin position="167"/>
        <end position="180"/>
    </location>
</feature>
<comment type="similarity">
    <text evidence="2">Belongs to the major facilitator superfamily. Nitrate/nitrite porter (TC 2.A.1.8) family.</text>
</comment>
<feature type="compositionally biased region" description="Basic and acidic residues" evidence="7">
    <location>
        <begin position="258"/>
        <end position="271"/>
    </location>
</feature>
<feature type="transmembrane region" description="Helical" evidence="8">
    <location>
        <begin position="637"/>
        <end position="661"/>
    </location>
</feature>
<dbReference type="InterPro" id="IPR044772">
    <property type="entry name" value="NO3_transporter"/>
</dbReference>
<dbReference type="InterPro" id="IPR020846">
    <property type="entry name" value="MFS_dom"/>
</dbReference>
<feature type="transmembrane region" description="Helical" evidence="8">
    <location>
        <begin position="764"/>
        <end position="785"/>
    </location>
</feature>
<comment type="subcellular location">
    <subcellularLocation>
        <location evidence="1">Membrane</location>
        <topology evidence="1">Multi-pass membrane protein</topology>
    </subcellularLocation>
</comment>
<feature type="transmembrane region" description="Helical" evidence="8">
    <location>
        <begin position="718"/>
        <end position="744"/>
    </location>
</feature>
<dbReference type="InterPro" id="IPR011701">
    <property type="entry name" value="MFS"/>
</dbReference>
<sequence length="844" mass="92798">MNPNQDDLHSSNGYDEPIDNFTDVDGSHYEDEEDQSVSDISSSSISEDEDLAAGNDMEDDMDLDILSGNGTETAITGSNLLSNRTFISAEKSGDAETGAKFLLRSSSRTAIGSTSIHEKNKKSFRDFYEETMNDRRNGNIRVPSPNSSGYNRDNSSSRRQKRESLASRGSRQSSRGTDNTPPVYYEYTGGWLRLRPQNQGSESSRQYMGNNSSNNDYPPMNSSSHNRGSSQYAPYYSQLRNRQSASFINFDIEEGQEEEGKSSIDDHDRRSSFPSAVTSEGKASADKTETRPVTADTAPSLETSNYHQTSDDNHVVQEHEIQEEQHEKGEDDVAGNIVTLHGAEIPPPSSPQRSLNNEASRHSSVIDTQWASTDSKYERYACRVDQNQGDKSVEIPLFLFQRPHMRAFHFAWMSFFTAFFAWFAIAPLLPEIKKTLELSHGEIWLSNVFSSAGTVICRIIIGPLNDRFGARWMMATTLIIASIPVMMTGLVHNAVELYILRLVTGIAGSSFVTCQYWTSSMFTREIAGTANSLAAGWGNLGGGITQIVMGSALFPLFKLMYGGSSNDIEKEETAAQSAWRTVCVVPAISSFIMAYVILKYSDDCPKGNYRKLKRLGLMPRLEAKAALKEAASDYNTWLMAIHYGCCFGAEVTFTAGAALYFNERFNQRTEVAAALASIFGWMNLFARGLGGFVSDILNVKHGMRGRLCWQFITIALEGIFLIAFGHAATLGAAVGLLVLFSLFVQLAEGSTYSIVPYICPNTTGSVAGLVGAGGNLGGVIFLLYISEMDYKTAFTTMGYCIMSCSVLVFFVSIKGHAGFIFGSDSPEVLVRRDSASQRSSQLTT</sequence>
<evidence type="ECO:0000256" key="6">
    <source>
        <dbReference type="ARBA" id="ARBA00023136"/>
    </source>
</evidence>
<evidence type="ECO:0000256" key="4">
    <source>
        <dbReference type="ARBA" id="ARBA00022989"/>
    </source>
</evidence>
<feature type="region of interest" description="Disordered" evidence="7">
    <location>
        <begin position="1"/>
        <end position="76"/>
    </location>
</feature>
<evidence type="ECO:0000256" key="7">
    <source>
        <dbReference type="SAM" id="MobiDB-lite"/>
    </source>
</evidence>
<feature type="transmembrane region" description="Helical" evidence="8">
    <location>
        <begin position="441"/>
        <end position="461"/>
    </location>
</feature>
<feature type="region of interest" description="Disordered" evidence="7">
    <location>
        <begin position="341"/>
        <end position="367"/>
    </location>
</feature>
<dbReference type="PROSITE" id="PS50850">
    <property type="entry name" value="MFS"/>
    <property type="match status" value="1"/>
</dbReference>
<dbReference type="Pfam" id="PF07690">
    <property type="entry name" value="MFS_1"/>
    <property type="match status" value="1"/>
</dbReference>
<evidence type="ECO:0000313" key="10">
    <source>
        <dbReference type="EMBL" id="GFH46206.1"/>
    </source>
</evidence>
<evidence type="ECO:0000259" key="9">
    <source>
        <dbReference type="PROSITE" id="PS50850"/>
    </source>
</evidence>
<dbReference type="Proteomes" id="UP001054902">
    <property type="component" value="Unassembled WGS sequence"/>
</dbReference>
<dbReference type="GO" id="GO:0016020">
    <property type="term" value="C:membrane"/>
    <property type="evidence" value="ECO:0007669"/>
    <property type="project" value="UniProtKB-SubCell"/>
</dbReference>
<evidence type="ECO:0000256" key="1">
    <source>
        <dbReference type="ARBA" id="ARBA00004141"/>
    </source>
</evidence>
<feature type="compositionally biased region" description="Polar residues" evidence="7">
    <location>
        <begin position="1"/>
        <end position="13"/>
    </location>
</feature>
<keyword evidence="4 8" id="KW-1133">Transmembrane helix</keyword>
<feature type="domain" description="Major facilitator superfamily (MFS) profile" evidence="9">
    <location>
        <begin position="407"/>
        <end position="816"/>
    </location>
</feature>
<evidence type="ECO:0000256" key="3">
    <source>
        <dbReference type="ARBA" id="ARBA00022692"/>
    </source>
</evidence>
<feature type="transmembrane region" description="Helical" evidence="8">
    <location>
        <begin position="577"/>
        <end position="598"/>
    </location>
</feature>
<feature type="compositionally biased region" description="Polar residues" evidence="7">
    <location>
        <begin position="196"/>
        <end position="231"/>
    </location>
</feature>
<keyword evidence="5" id="KW-0534">Nitrate assimilation</keyword>
<dbReference type="Gene3D" id="1.20.1250.20">
    <property type="entry name" value="MFS general substrate transporter like domains"/>
    <property type="match status" value="2"/>
</dbReference>
<keyword evidence="6 8" id="KW-0472">Membrane</keyword>
<dbReference type="SUPFAM" id="SSF103473">
    <property type="entry name" value="MFS general substrate transporter"/>
    <property type="match status" value="1"/>
</dbReference>
<feature type="transmembrane region" description="Helical" evidence="8">
    <location>
        <begin position="473"/>
        <end position="492"/>
    </location>
</feature>
<reference evidence="10 11" key="1">
    <citation type="journal article" date="2021" name="Sci. Rep.">
        <title>The genome of the diatom Chaetoceros tenuissimus carries an ancient integrated fragment of an extant virus.</title>
        <authorList>
            <person name="Hongo Y."/>
            <person name="Kimura K."/>
            <person name="Takaki Y."/>
            <person name="Yoshida Y."/>
            <person name="Baba S."/>
            <person name="Kobayashi G."/>
            <person name="Nagasaki K."/>
            <person name="Hano T."/>
            <person name="Tomaru Y."/>
        </authorList>
    </citation>
    <scope>NUCLEOTIDE SEQUENCE [LARGE SCALE GENOMIC DNA]</scope>
    <source>
        <strain evidence="10 11">NIES-3715</strain>
    </source>
</reference>
<feature type="transmembrane region" description="Helical" evidence="8">
    <location>
        <begin position="537"/>
        <end position="557"/>
    </location>
</feature>
<feature type="transmembrane region" description="Helical" evidence="8">
    <location>
        <begin position="410"/>
        <end position="429"/>
    </location>
</feature>
<dbReference type="EMBL" id="BLLK01000022">
    <property type="protein sequence ID" value="GFH46206.1"/>
    <property type="molecule type" value="Genomic_DNA"/>
</dbReference>
<evidence type="ECO:0000256" key="2">
    <source>
        <dbReference type="ARBA" id="ARBA00008432"/>
    </source>
</evidence>
<dbReference type="GO" id="GO:0042128">
    <property type="term" value="P:nitrate assimilation"/>
    <property type="evidence" value="ECO:0007669"/>
    <property type="project" value="UniProtKB-KW"/>
</dbReference>
<feature type="region of interest" description="Disordered" evidence="7">
    <location>
        <begin position="253"/>
        <end position="311"/>
    </location>
</feature>
<name>A0AAD3CJV7_9STRA</name>
<feature type="region of interest" description="Disordered" evidence="7">
    <location>
        <begin position="132"/>
        <end position="231"/>
    </location>
</feature>
<comment type="caution">
    <text evidence="10">The sequence shown here is derived from an EMBL/GenBank/DDBJ whole genome shotgun (WGS) entry which is preliminary data.</text>
</comment>
<evidence type="ECO:0000256" key="5">
    <source>
        <dbReference type="ARBA" id="ARBA00023063"/>
    </source>
</evidence>
<evidence type="ECO:0000256" key="8">
    <source>
        <dbReference type="SAM" id="Phobius"/>
    </source>
</evidence>
<keyword evidence="11" id="KW-1185">Reference proteome</keyword>
<organism evidence="10 11">
    <name type="scientific">Chaetoceros tenuissimus</name>
    <dbReference type="NCBI Taxonomy" id="426638"/>
    <lineage>
        <taxon>Eukaryota</taxon>
        <taxon>Sar</taxon>
        <taxon>Stramenopiles</taxon>
        <taxon>Ochrophyta</taxon>
        <taxon>Bacillariophyta</taxon>
        <taxon>Coscinodiscophyceae</taxon>
        <taxon>Chaetocerotophycidae</taxon>
        <taxon>Chaetocerotales</taxon>
        <taxon>Chaetocerotaceae</taxon>
        <taxon>Chaetoceros</taxon>
    </lineage>
</organism>
<dbReference type="CDD" id="cd17341">
    <property type="entry name" value="MFS_NRT2_like"/>
    <property type="match status" value="1"/>
</dbReference>
<gene>
    <name evidence="10" type="ORF">CTEN210_02680</name>
</gene>
<dbReference type="AlphaFoldDB" id="A0AAD3CJV7"/>
<feature type="transmembrane region" description="Helical" evidence="8">
    <location>
        <begin position="498"/>
        <end position="517"/>
    </location>
</feature>
<dbReference type="GO" id="GO:0015112">
    <property type="term" value="F:nitrate transmembrane transporter activity"/>
    <property type="evidence" value="ECO:0007669"/>
    <property type="project" value="InterPro"/>
</dbReference>
<dbReference type="InterPro" id="IPR036259">
    <property type="entry name" value="MFS_trans_sf"/>
</dbReference>
<feature type="transmembrane region" description="Helical" evidence="8">
    <location>
        <begin position="797"/>
        <end position="821"/>
    </location>
</feature>
<feature type="compositionally biased region" description="Acidic residues" evidence="7">
    <location>
        <begin position="46"/>
        <end position="63"/>
    </location>
</feature>
<feature type="compositionally biased region" description="Polar residues" evidence="7">
    <location>
        <begin position="144"/>
        <end position="154"/>
    </location>
</feature>
<proteinExistence type="inferred from homology"/>
<feature type="transmembrane region" description="Helical" evidence="8">
    <location>
        <begin position="673"/>
        <end position="697"/>
    </location>
</feature>
<dbReference type="PANTHER" id="PTHR23515">
    <property type="entry name" value="HIGH-AFFINITY NITRATE TRANSPORTER 2.3"/>
    <property type="match status" value="1"/>
</dbReference>
<evidence type="ECO:0000313" key="11">
    <source>
        <dbReference type="Proteomes" id="UP001054902"/>
    </source>
</evidence>
<protein>
    <submittedName>
        <fullName evidence="10">Nitrate transporter</fullName>
    </submittedName>
</protein>
<feature type="compositionally biased region" description="Polar residues" evidence="7">
    <location>
        <begin position="351"/>
        <end position="367"/>
    </location>
</feature>
<accession>A0AAD3CJV7</accession>